<sequence>MSVARPVWEILWNLAGVSLCVWPCVAHGDGTPSPLYPSSGMFQVARRDHDAADGRPEGVPVFRRAGAEGDLRPDSDPPARPIGHLQHAHQE</sequence>
<protein>
    <recommendedName>
        <fullName evidence="5">Secreted protein</fullName>
    </recommendedName>
</protein>
<feature type="region of interest" description="Disordered" evidence="1">
    <location>
        <begin position="48"/>
        <end position="91"/>
    </location>
</feature>
<dbReference type="Proteomes" id="UP000287033">
    <property type="component" value="Unassembled WGS sequence"/>
</dbReference>
<comment type="caution">
    <text evidence="3">The sequence shown here is derived from an EMBL/GenBank/DDBJ whole genome shotgun (WGS) entry which is preliminary data.</text>
</comment>
<feature type="signal peptide" evidence="2">
    <location>
        <begin position="1"/>
        <end position="28"/>
    </location>
</feature>
<reference evidence="3 4" key="1">
    <citation type="journal article" date="2018" name="Nat. Ecol. Evol.">
        <title>Shark genomes provide insights into elasmobranch evolution and the origin of vertebrates.</title>
        <authorList>
            <person name="Hara Y"/>
            <person name="Yamaguchi K"/>
            <person name="Onimaru K"/>
            <person name="Kadota M"/>
            <person name="Koyanagi M"/>
            <person name="Keeley SD"/>
            <person name="Tatsumi K"/>
            <person name="Tanaka K"/>
            <person name="Motone F"/>
            <person name="Kageyama Y"/>
            <person name="Nozu R"/>
            <person name="Adachi N"/>
            <person name="Nishimura O"/>
            <person name="Nakagawa R"/>
            <person name="Tanegashima C"/>
            <person name="Kiyatake I"/>
            <person name="Matsumoto R"/>
            <person name="Murakumo K"/>
            <person name="Nishida K"/>
            <person name="Terakita A"/>
            <person name="Kuratani S"/>
            <person name="Sato K"/>
            <person name="Hyodo S Kuraku.S."/>
        </authorList>
    </citation>
    <scope>NUCLEOTIDE SEQUENCE [LARGE SCALE GENOMIC DNA]</scope>
</reference>
<accession>A0A401TGN8</accession>
<feature type="compositionally biased region" description="Basic and acidic residues" evidence="1">
    <location>
        <begin position="65"/>
        <end position="77"/>
    </location>
</feature>
<dbReference type="EMBL" id="BEZZ01060582">
    <property type="protein sequence ID" value="GCC41834.1"/>
    <property type="molecule type" value="Genomic_DNA"/>
</dbReference>
<evidence type="ECO:0000256" key="1">
    <source>
        <dbReference type="SAM" id="MobiDB-lite"/>
    </source>
</evidence>
<gene>
    <name evidence="3" type="ORF">chiPu_0025537</name>
</gene>
<dbReference type="AlphaFoldDB" id="A0A401TGN8"/>
<proteinExistence type="predicted"/>
<organism evidence="3 4">
    <name type="scientific">Chiloscyllium punctatum</name>
    <name type="common">Brownbanded bambooshark</name>
    <name type="synonym">Hemiscyllium punctatum</name>
    <dbReference type="NCBI Taxonomy" id="137246"/>
    <lineage>
        <taxon>Eukaryota</taxon>
        <taxon>Metazoa</taxon>
        <taxon>Chordata</taxon>
        <taxon>Craniata</taxon>
        <taxon>Vertebrata</taxon>
        <taxon>Chondrichthyes</taxon>
        <taxon>Elasmobranchii</taxon>
        <taxon>Galeomorphii</taxon>
        <taxon>Galeoidea</taxon>
        <taxon>Orectolobiformes</taxon>
        <taxon>Hemiscylliidae</taxon>
        <taxon>Chiloscyllium</taxon>
    </lineage>
</organism>
<evidence type="ECO:0008006" key="5">
    <source>
        <dbReference type="Google" id="ProtNLM"/>
    </source>
</evidence>
<keyword evidence="4" id="KW-1185">Reference proteome</keyword>
<feature type="chain" id="PRO_5019438667" description="Secreted protein" evidence="2">
    <location>
        <begin position="29"/>
        <end position="91"/>
    </location>
</feature>
<evidence type="ECO:0000313" key="4">
    <source>
        <dbReference type="Proteomes" id="UP000287033"/>
    </source>
</evidence>
<keyword evidence="2" id="KW-0732">Signal</keyword>
<evidence type="ECO:0000256" key="2">
    <source>
        <dbReference type="SAM" id="SignalP"/>
    </source>
</evidence>
<name>A0A401TGN8_CHIPU</name>
<evidence type="ECO:0000313" key="3">
    <source>
        <dbReference type="EMBL" id="GCC41834.1"/>
    </source>
</evidence>